<dbReference type="SMART" id="SM00871">
    <property type="entry name" value="AraC_E_bind"/>
    <property type="match status" value="1"/>
</dbReference>
<gene>
    <name evidence="3" type="ORF">DET54_101273</name>
    <name evidence="2" type="ORF">DET56_103411</name>
</gene>
<dbReference type="EMBL" id="QLLI01000001">
    <property type="protein sequence ID" value="RAJ03078.1"/>
    <property type="molecule type" value="Genomic_DNA"/>
</dbReference>
<dbReference type="Proteomes" id="UP000247078">
    <property type="component" value="Unassembled WGS sequence"/>
</dbReference>
<evidence type="ECO:0000313" key="3">
    <source>
        <dbReference type="EMBL" id="RAJ03078.1"/>
    </source>
</evidence>
<dbReference type="InterPro" id="IPR010499">
    <property type="entry name" value="AraC_E-bd"/>
</dbReference>
<dbReference type="Gene3D" id="3.20.80.10">
    <property type="entry name" value="Regulatory factor, effector binding domain"/>
    <property type="match status" value="1"/>
</dbReference>
<sequence>MEQKNEAVLITKESFKAVGLKWAGTFAEAGAGGIRAVQTEIQNRVVEIKHVIDLEKLLGLSYHINGEEGFTHYAVVEVDRVEDIPDGMMSITLPTLTYAKYEHKKGQNIDTSYNNINTWIENQGYKLHKGDVTHFEVYPMHHDPYSKDPEFVAMIPIET</sequence>
<dbReference type="EMBL" id="QGTZ01000003">
    <property type="protein sequence ID" value="PWW43363.1"/>
    <property type="molecule type" value="Genomic_DNA"/>
</dbReference>
<comment type="caution">
    <text evidence="2">The sequence shown here is derived from an EMBL/GenBank/DDBJ whole genome shotgun (WGS) entry which is preliminary data.</text>
</comment>
<name>A0A855XYH5_9BACL</name>
<protein>
    <submittedName>
        <fullName evidence="2 3">Transcriptional regulator YdeE</fullName>
    </submittedName>
</protein>
<dbReference type="AlphaFoldDB" id="A0A855XYH5"/>
<dbReference type="InterPro" id="IPR029441">
    <property type="entry name" value="Cass2"/>
</dbReference>
<dbReference type="Proteomes" id="UP000248827">
    <property type="component" value="Unassembled WGS sequence"/>
</dbReference>
<dbReference type="RefSeq" id="WP_109998909.1">
    <property type="nucleotide sequence ID" value="NZ_QGTZ01000003.1"/>
</dbReference>
<evidence type="ECO:0000313" key="4">
    <source>
        <dbReference type="Proteomes" id="UP000247078"/>
    </source>
</evidence>
<dbReference type="InterPro" id="IPR011256">
    <property type="entry name" value="Reg_factor_effector_dom_sf"/>
</dbReference>
<feature type="domain" description="AraC effector-binding" evidence="1">
    <location>
        <begin position="5"/>
        <end position="158"/>
    </location>
</feature>
<evidence type="ECO:0000259" key="1">
    <source>
        <dbReference type="SMART" id="SM00871"/>
    </source>
</evidence>
<proteinExistence type="predicted"/>
<dbReference type="Pfam" id="PF14526">
    <property type="entry name" value="Cass2"/>
    <property type="match status" value="1"/>
</dbReference>
<keyword evidence="5" id="KW-1185">Reference proteome</keyword>
<accession>A0A855XYH5</accession>
<reference evidence="2 4" key="1">
    <citation type="submission" date="2018-05" db="EMBL/GenBank/DDBJ databases">
        <title>Freshwater and sediment microbial communities from various areas in North America, analyzing microbe dynamics in response to fracking.</title>
        <authorList>
            <person name="Lamendella R."/>
        </authorList>
    </citation>
    <scope>NUCLEOTIDE SEQUENCE [LARGE SCALE GENOMIC DNA]</scope>
    <source>
        <strain evidence="2 4">DB-3</strain>
        <strain evidence="3 5">NG-13</strain>
    </source>
</reference>
<dbReference type="SUPFAM" id="SSF55136">
    <property type="entry name" value="Probable bacterial effector-binding domain"/>
    <property type="match status" value="1"/>
</dbReference>
<dbReference type="OrthoDB" id="2364201at2"/>
<organism evidence="2 4">
    <name type="scientific">Paenibacillus pabuli</name>
    <dbReference type="NCBI Taxonomy" id="1472"/>
    <lineage>
        <taxon>Bacteria</taxon>
        <taxon>Bacillati</taxon>
        <taxon>Bacillota</taxon>
        <taxon>Bacilli</taxon>
        <taxon>Bacillales</taxon>
        <taxon>Paenibacillaceae</taxon>
        <taxon>Paenibacillus</taxon>
    </lineage>
</organism>
<evidence type="ECO:0000313" key="2">
    <source>
        <dbReference type="EMBL" id="PWW43363.1"/>
    </source>
</evidence>
<evidence type="ECO:0000313" key="5">
    <source>
        <dbReference type="Proteomes" id="UP000248827"/>
    </source>
</evidence>